<protein>
    <submittedName>
        <fullName evidence="1">Uncharacterized protein</fullName>
    </submittedName>
</protein>
<dbReference type="RefSeq" id="XP_012653971.1">
    <property type="nucleotide sequence ID" value="XM_012798517.1"/>
</dbReference>
<name>W7XIP2_TETTS</name>
<dbReference type="AlphaFoldDB" id="W7XIP2"/>
<gene>
    <name evidence="1" type="ORF">TTHERM_000136239</name>
</gene>
<sequence>MMLYQLIKNTTSQFLSKTLILSNFKKRYQETIIRSSEIPQSNKTFSKQDQENLQKTQKIKKNECKVVKIKEKKVKENSLEKRKIKTVNRIYKKKVRKLEQVKQKQNKILINLIKPQKKQKSFIQNQNKKLKTNQQKKSFHHSNKIFLFSLQKDLLKIKKQIKQNLILKIFKFQKTSKLFYI</sequence>
<dbReference type="InParanoid" id="W7XIP2"/>
<dbReference type="KEGG" id="tet:TTHERM_000136239"/>
<organism evidence="1 2">
    <name type="scientific">Tetrahymena thermophila (strain SB210)</name>
    <dbReference type="NCBI Taxonomy" id="312017"/>
    <lineage>
        <taxon>Eukaryota</taxon>
        <taxon>Sar</taxon>
        <taxon>Alveolata</taxon>
        <taxon>Ciliophora</taxon>
        <taxon>Intramacronucleata</taxon>
        <taxon>Oligohymenophorea</taxon>
        <taxon>Hymenostomatida</taxon>
        <taxon>Tetrahymenina</taxon>
        <taxon>Tetrahymenidae</taxon>
        <taxon>Tetrahymena</taxon>
    </lineage>
</organism>
<dbReference type="Proteomes" id="UP000009168">
    <property type="component" value="Unassembled WGS sequence"/>
</dbReference>
<evidence type="ECO:0000313" key="1">
    <source>
        <dbReference type="EMBL" id="EWS73489.1"/>
    </source>
</evidence>
<proteinExistence type="predicted"/>
<evidence type="ECO:0000313" key="2">
    <source>
        <dbReference type="Proteomes" id="UP000009168"/>
    </source>
</evidence>
<dbReference type="EMBL" id="GG662639">
    <property type="protein sequence ID" value="EWS73489.1"/>
    <property type="molecule type" value="Genomic_DNA"/>
</dbReference>
<dbReference type="GeneID" id="24437459"/>
<accession>W7XIP2</accession>
<reference evidence="2" key="1">
    <citation type="journal article" date="2006" name="PLoS Biol.">
        <title>Macronuclear genome sequence of the ciliate Tetrahymena thermophila, a model eukaryote.</title>
        <authorList>
            <person name="Eisen J.A."/>
            <person name="Coyne R.S."/>
            <person name="Wu M."/>
            <person name="Wu D."/>
            <person name="Thiagarajan M."/>
            <person name="Wortman J.R."/>
            <person name="Badger J.H."/>
            <person name="Ren Q."/>
            <person name="Amedeo P."/>
            <person name="Jones K.M."/>
            <person name="Tallon L.J."/>
            <person name="Delcher A.L."/>
            <person name="Salzberg S.L."/>
            <person name="Silva J.C."/>
            <person name="Haas B.J."/>
            <person name="Majoros W.H."/>
            <person name="Farzad M."/>
            <person name="Carlton J.M."/>
            <person name="Smith R.K. Jr."/>
            <person name="Garg J."/>
            <person name="Pearlman R.E."/>
            <person name="Karrer K.M."/>
            <person name="Sun L."/>
            <person name="Manning G."/>
            <person name="Elde N.C."/>
            <person name="Turkewitz A.P."/>
            <person name="Asai D.J."/>
            <person name="Wilkes D.E."/>
            <person name="Wang Y."/>
            <person name="Cai H."/>
            <person name="Collins K."/>
            <person name="Stewart B.A."/>
            <person name="Lee S.R."/>
            <person name="Wilamowska K."/>
            <person name="Weinberg Z."/>
            <person name="Ruzzo W.L."/>
            <person name="Wloga D."/>
            <person name="Gaertig J."/>
            <person name="Frankel J."/>
            <person name="Tsao C.-C."/>
            <person name="Gorovsky M.A."/>
            <person name="Keeling P.J."/>
            <person name="Waller R.F."/>
            <person name="Patron N.J."/>
            <person name="Cherry J.M."/>
            <person name="Stover N.A."/>
            <person name="Krieger C.J."/>
            <person name="del Toro C."/>
            <person name="Ryder H.F."/>
            <person name="Williamson S.C."/>
            <person name="Barbeau R.A."/>
            <person name="Hamilton E.P."/>
            <person name="Orias E."/>
        </authorList>
    </citation>
    <scope>NUCLEOTIDE SEQUENCE [LARGE SCALE GENOMIC DNA]</scope>
    <source>
        <strain evidence="2">SB210</strain>
    </source>
</reference>
<keyword evidence="2" id="KW-1185">Reference proteome</keyword>